<reference evidence="2 3" key="1">
    <citation type="submission" date="2014-07" db="EMBL/GenBank/DDBJ databases">
        <title>Methanogenic archaea and the global carbon cycle.</title>
        <authorList>
            <person name="Henriksen J.R."/>
            <person name="Luke J."/>
            <person name="Reinhart S."/>
            <person name="Benedict M.N."/>
            <person name="Youngblut N.D."/>
            <person name="Metcalf M.E."/>
            <person name="Whitaker R.J."/>
            <person name="Metcalf W.W."/>
        </authorList>
    </citation>
    <scope>NUCLEOTIDE SEQUENCE [LARGE SCALE GENOMIC DNA]</scope>
    <source>
        <strain evidence="2 3">HI350</strain>
    </source>
</reference>
<dbReference type="GeneID" id="41605972"/>
<dbReference type="GO" id="GO:0016887">
    <property type="term" value="F:ATP hydrolysis activity"/>
    <property type="evidence" value="ECO:0007669"/>
    <property type="project" value="InterPro"/>
</dbReference>
<dbReference type="NCBIfam" id="NF033453">
    <property type="entry name" value="BREX_3_BrxF"/>
    <property type="match status" value="1"/>
</dbReference>
<dbReference type="AlphaFoldDB" id="A0A0E3PDK7"/>
<dbReference type="SUPFAM" id="SSF52540">
    <property type="entry name" value="P-loop containing nucleoside triphosphate hydrolases"/>
    <property type="match status" value="1"/>
</dbReference>
<name>A0A0E3PDK7_9EURY</name>
<accession>A0A0E3PDK7</accession>
<protein>
    <submittedName>
        <fullName evidence="2">VrlJ</fullName>
    </submittedName>
</protein>
<sequence length="163" mass="18230">MSKSTLDKVKQSLEAAEDLYHRLVLVVGKPGSGKTTVLSDIASQLDIPIINVNLELSSKLLDLTEKQRAISLPKILYEITKTDNSILILDNLEILFDKKMEQDPLRLLEGISRNHTVVASWNGSAERKKLRYAEAGHPEYQNYDHVDSLIVNMDSTATVDLAK</sequence>
<organism evidence="2 3">
    <name type="scientific">Methanosarcina siciliae HI350</name>
    <dbReference type="NCBI Taxonomy" id="1434119"/>
    <lineage>
        <taxon>Archaea</taxon>
        <taxon>Methanobacteriati</taxon>
        <taxon>Methanobacteriota</taxon>
        <taxon>Stenosarchaea group</taxon>
        <taxon>Methanomicrobia</taxon>
        <taxon>Methanosarcinales</taxon>
        <taxon>Methanosarcinaceae</taxon>
        <taxon>Methanosarcina</taxon>
    </lineage>
</organism>
<dbReference type="GO" id="GO:0005524">
    <property type="term" value="F:ATP binding"/>
    <property type="evidence" value="ECO:0007669"/>
    <property type="project" value="InterPro"/>
</dbReference>
<dbReference type="Pfam" id="PF00004">
    <property type="entry name" value="AAA"/>
    <property type="match status" value="1"/>
</dbReference>
<dbReference type="Gene3D" id="3.40.50.300">
    <property type="entry name" value="P-loop containing nucleotide triphosphate hydrolases"/>
    <property type="match status" value="1"/>
</dbReference>
<dbReference type="EMBL" id="CP009507">
    <property type="protein sequence ID" value="AKB32605.1"/>
    <property type="molecule type" value="Genomic_DNA"/>
</dbReference>
<dbReference type="InterPro" id="IPR003959">
    <property type="entry name" value="ATPase_AAA_core"/>
</dbReference>
<evidence type="ECO:0000313" key="3">
    <source>
        <dbReference type="Proteomes" id="UP000033092"/>
    </source>
</evidence>
<dbReference type="RefSeq" id="WP_148705385.1">
    <property type="nucleotide sequence ID" value="NZ_CP009507.1"/>
</dbReference>
<evidence type="ECO:0000313" key="2">
    <source>
        <dbReference type="EMBL" id="AKB32605.1"/>
    </source>
</evidence>
<gene>
    <name evidence="2" type="ORF">MSSIH_1915</name>
</gene>
<dbReference type="HOGENOM" id="CLU_122351_0_0_2"/>
<dbReference type="InterPro" id="IPR048067">
    <property type="entry name" value="BREX_3_BrxF"/>
</dbReference>
<feature type="domain" description="ATPase AAA-type core" evidence="1">
    <location>
        <begin position="24"/>
        <end position="99"/>
    </location>
</feature>
<proteinExistence type="predicted"/>
<evidence type="ECO:0000259" key="1">
    <source>
        <dbReference type="Pfam" id="PF00004"/>
    </source>
</evidence>
<dbReference type="InterPro" id="IPR027417">
    <property type="entry name" value="P-loop_NTPase"/>
</dbReference>
<dbReference type="Proteomes" id="UP000033092">
    <property type="component" value="Chromosome"/>
</dbReference>
<dbReference type="KEGG" id="msz:MSSIH_1915"/>
<dbReference type="PATRIC" id="fig|1434119.4.peg.2463"/>